<sequence>MKRYGVGLQLNFCTLPIYQRLVESGGSGEIDFVEMLCDTITGPIDSPQLIDPGARAQLERVRERHPVIAHSNWGEEYGFEPVEGSPFMERHLAAIAAMHSPWVADHMFYANGSNSHTWSTPLQFSRAEVARVADRARRVQDAAGVPLLHENGFYYMPFPGSHLSEAEFLAELVERADTYLLLDLHNIYANAQNFPGYSVWQFLDTVPLDRVVEIHLAGGQRFDGWYHDFHNSSVPPQVWEMLSYVLDRSSSVCGVTLEVQGRIHNRQATEMDDSWHDMVLADLRIARDLWQRAGAAQ</sequence>
<dbReference type="HOGENOM" id="CLU_064263_0_0_7"/>
<dbReference type="EMBL" id="CP001804">
    <property type="protein sequence ID" value="ACY14312.1"/>
    <property type="molecule type" value="Genomic_DNA"/>
</dbReference>
<proteinExistence type="predicted"/>
<dbReference type="Pfam" id="PF05114">
    <property type="entry name" value="MbnB_TglH_ChrH"/>
    <property type="match status" value="1"/>
</dbReference>
<evidence type="ECO:0000313" key="2">
    <source>
        <dbReference type="Proteomes" id="UP000001880"/>
    </source>
</evidence>
<name>D0LXV7_HALO1</name>
<gene>
    <name evidence="1" type="ordered locus">Hoch_1763</name>
</gene>
<dbReference type="InterPro" id="IPR036237">
    <property type="entry name" value="Xyl_isomerase-like_sf"/>
</dbReference>
<dbReference type="InterPro" id="IPR007801">
    <property type="entry name" value="MbnB/TglH/ChrH"/>
</dbReference>
<dbReference type="Gene3D" id="3.20.20.150">
    <property type="entry name" value="Divalent-metal-dependent TIM barrel enzymes"/>
    <property type="match status" value="1"/>
</dbReference>
<dbReference type="STRING" id="502025.Hoch_1763"/>
<dbReference type="SUPFAM" id="SSF51658">
    <property type="entry name" value="Xylose isomerase-like"/>
    <property type="match status" value="1"/>
</dbReference>
<dbReference type="KEGG" id="hoh:Hoch_1763"/>
<keyword evidence="2" id="KW-1185">Reference proteome</keyword>
<dbReference type="OrthoDB" id="9763101at2"/>
<dbReference type="Proteomes" id="UP000001880">
    <property type="component" value="Chromosome"/>
</dbReference>
<accession>D0LXV7</accession>
<dbReference type="RefSeq" id="WP_012826920.1">
    <property type="nucleotide sequence ID" value="NC_013440.1"/>
</dbReference>
<organism evidence="1 2">
    <name type="scientific">Haliangium ochraceum (strain DSM 14365 / JCM 11303 / SMP-2)</name>
    <dbReference type="NCBI Taxonomy" id="502025"/>
    <lineage>
        <taxon>Bacteria</taxon>
        <taxon>Pseudomonadati</taxon>
        <taxon>Myxococcota</taxon>
        <taxon>Polyangia</taxon>
        <taxon>Haliangiales</taxon>
        <taxon>Kofleriaceae</taxon>
        <taxon>Haliangium</taxon>
    </lineage>
</organism>
<evidence type="ECO:0008006" key="3">
    <source>
        <dbReference type="Google" id="ProtNLM"/>
    </source>
</evidence>
<protein>
    <recommendedName>
        <fullName evidence="3">Xylose isomerase domain protein TIM barrel</fullName>
    </recommendedName>
</protein>
<reference evidence="1 2" key="1">
    <citation type="journal article" date="2010" name="Stand. Genomic Sci.">
        <title>Complete genome sequence of Haliangium ochraceum type strain (SMP-2).</title>
        <authorList>
            <consortium name="US DOE Joint Genome Institute (JGI-PGF)"/>
            <person name="Ivanova N."/>
            <person name="Daum C."/>
            <person name="Lang E."/>
            <person name="Abt B."/>
            <person name="Kopitz M."/>
            <person name="Saunders E."/>
            <person name="Lapidus A."/>
            <person name="Lucas S."/>
            <person name="Glavina Del Rio T."/>
            <person name="Nolan M."/>
            <person name="Tice H."/>
            <person name="Copeland A."/>
            <person name="Cheng J.F."/>
            <person name="Chen F."/>
            <person name="Bruce D."/>
            <person name="Goodwin L."/>
            <person name="Pitluck S."/>
            <person name="Mavromatis K."/>
            <person name="Pati A."/>
            <person name="Mikhailova N."/>
            <person name="Chen A."/>
            <person name="Palaniappan K."/>
            <person name="Land M."/>
            <person name="Hauser L."/>
            <person name="Chang Y.J."/>
            <person name="Jeffries C.D."/>
            <person name="Detter J.C."/>
            <person name="Brettin T."/>
            <person name="Rohde M."/>
            <person name="Goker M."/>
            <person name="Bristow J."/>
            <person name="Markowitz V."/>
            <person name="Eisen J.A."/>
            <person name="Hugenholtz P."/>
            <person name="Kyrpides N.C."/>
            <person name="Klenk H.P."/>
        </authorList>
    </citation>
    <scope>NUCLEOTIDE SEQUENCE [LARGE SCALE GENOMIC DNA]</scope>
    <source>
        <strain evidence="2">DSM 14365 / CIP 107738 / JCM 11303 / AJ 13395 / SMP-2</strain>
    </source>
</reference>
<dbReference type="AlphaFoldDB" id="D0LXV7"/>
<dbReference type="PANTHER" id="PTHR42194">
    <property type="entry name" value="UPF0276 PROTEIN HI_1600"/>
    <property type="match status" value="1"/>
</dbReference>
<evidence type="ECO:0000313" key="1">
    <source>
        <dbReference type="EMBL" id="ACY14312.1"/>
    </source>
</evidence>
<dbReference type="PANTHER" id="PTHR42194:SF1">
    <property type="entry name" value="UPF0276 PROTEIN HI_1600"/>
    <property type="match status" value="1"/>
</dbReference>
<dbReference type="eggNOG" id="COG3220">
    <property type="taxonomic scope" value="Bacteria"/>
</dbReference>